<protein>
    <submittedName>
        <fullName evidence="1">Uncharacterized protein</fullName>
    </submittedName>
</protein>
<evidence type="ECO:0000313" key="1">
    <source>
        <dbReference type="EMBL" id="ESK90018.1"/>
    </source>
</evidence>
<evidence type="ECO:0000313" key="2">
    <source>
        <dbReference type="Proteomes" id="UP000017559"/>
    </source>
</evidence>
<gene>
    <name evidence="1" type="ORF">Moror_7908</name>
</gene>
<dbReference type="KEGG" id="mrr:Moror_7908"/>
<proteinExistence type="predicted"/>
<reference evidence="1 2" key="1">
    <citation type="journal article" date="2014" name="BMC Genomics">
        <title>Genome and secretome analysis of the hemibiotrophic fungal pathogen, Moniliophthora roreri, which causes frosty pod rot disease of cacao: mechanisms of the biotrophic and necrotrophic phases.</title>
        <authorList>
            <person name="Meinhardt L.W."/>
            <person name="Costa G.G.L."/>
            <person name="Thomazella D.P.T."/>
            <person name="Teixeira P.J.P.L."/>
            <person name="Carazzolle M.F."/>
            <person name="Schuster S.C."/>
            <person name="Carlson J.E."/>
            <person name="Guiltinan M.J."/>
            <person name="Mieczkowski P."/>
            <person name="Farmer A."/>
            <person name="Ramaraj T."/>
            <person name="Crozier J."/>
            <person name="Davis R.E."/>
            <person name="Shao J."/>
            <person name="Melnick R.L."/>
            <person name="Pereira G.A.G."/>
            <person name="Bailey B.A."/>
        </authorList>
    </citation>
    <scope>NUCLEOTIDE SEQUENCE [LARGE SCALE GENOMIC DNA]</scope>
    <source>
        <strain evidence="1 2">MCA 2997</strain>
    </source>
</reference>
<dbReference type="AlphaFoldDB" id="V2WT31"/>
<dbReference type="HOGENOM" id="CLU_1982140_0_0_1"/>
<keyword evidence="2" id="KW-1185">Reference proteome</keyword>
<comment type="caution">
    <text evidence="1">The sequence shown here is derived from an EMBL/GenBank/DDBJ whole genome shotgun (WGS) entry which is preliminary data.</text>
</comment>
<accession>V2WT31</accession>
<dbReference type="EMBL" id="AWSO01000486">
    <property type="protein sequence ID" value="ESK90018.1"/>
    <property type="molecule type" value="Genomic_DNA"/>
</dbReference>
<dbReference type="Proteomes" id="UP000017559">
    <property type="component" value="Unassembled WGS sequence"/>
</dbReference>
<sequence length="126" mass="14232">MPSTFGLMRTHHDSRVHNYIGIGSRAELRTAWLGDDCDRVTSLVSSGQTQIQESFHAATTPKQYRTQIEMSSWTAFLYPGWDDVEVLGSGVLMLIQFPVSWTRKLRLLSDTCYEKYRANLAVSAAT</sequence>
<name>V2WT31_MONRO</name>
<organism evidence="1 2">
    <name type="scientific">Moniliophthora roreri (strain MCA 2997)</name>
    <name type="common">Cocoa frosty pod rot fungus</name>
    <name type="synonym">Crinipellis roreri</name>
    <dbReference type="NCBI Taxonomy" id="1381753"/>
    <lineage>
        <taxon>Eukaryota</taxon>
        <taxon>Fungi</taxon>
        <taxon>Dikarya</taxon>
        <taxon>Basidiomycota</taxon>
        <taxon>Agaricomycotina</taxon>
        <taxon>Agaricomycetes</taxon>
        <taxon>Agaricomycetidae</taxon>
        <taxon>Agaricales</taxon>
        <taxon>Marasmiineae</taxon>
        <taxon>Marasmiaceae</taxon>
        <taxon>Moniliophthora</taxon>
    </lineage>
</organism>